<feature type="domain" description="DUF5753" evidence="1">
    <location>
        <begin position="101"/>
        <end position="283"/>
    </location>
</feature>
<protein>
    <submittedName>
        <fullName evidence="2">Transcriptional regulator</fullName>
    </submittedName>
</protein>
<gene>
    <name evidence="2" type="ORF">G9U55_09015</name>
</gene>
<sequence length="288" mass="31566">MSAPTVRRRRLGAKMRGLRGDLTLDDVVEASGGRFNVAKLSRLETAKSAAKQKDVEDLLDLYAHLGREVDTELRSALVTLSREGAKRGWWHSYRGVLTPMYEDLISLEAEASTIRTWQVATVPGLLQTAEYAGETITSTAMSSAIADRVSALVEIRLARQSVLTSRQEPLNLWAIISETALHTRTTEPAVMREQLSRLSRMASLPNVTIQVMPSEAAPHVGQTGSFTILGFGGHSDLDVVHLESLTNALYVEDGPQVATYAEAFERLRAAALPVERSLDLIAEAREQT</sequence>
<accession>A0ABX7EDS1</accession>
<dbReference type="RefSeq" id="WP_203214398.1">
    <property type="nucleotide sequence ID" value="NZ_CP049945.1"/>
</dbReference>
<dbReference type="EMBL" id="CP049945">
    <property type="protein sequence ID" value="QRF02319.1"/>
    <property type="molecule type" value="Genomic_DNA"/>
</dbReference>
<evidence type="ECO:0000259" key="1">
    <source>
        <dbReference type="Pfam" id="PF19054"/>
    </source>
</evidence>
<dbReference type="InterPro" id="IPR043917">
    <property type="entry name" value="DUF5753"/>
</dbReference>
<proteinExistence type="predicted"/>
<dbReference type="Pfam" id="PF19054">
    <property type="entry name" value="DUF5753"/>
    <property type="match status" value="1"/>
</dbReference>
<organism evidence="2 3">
    <name type="scientific">Streptomyces koyangensis</name>
    <dbReference type="NCBI Taxonomy" id="188770"/>
    <lineage>
        <taxon>Bacteria</taxon>
        <taxon>Bacillati</taxon>
        <taxon>Actinomycetota</taxon>
        <taxon>Actinomycetes</taxon>
        <taxon>Kitasatosporales</taxon>
        <taxon>Streptomycetaceae</taxon>
        <taxon>Streptomyces</taxon>
        <taxon>Streptomyces aurantiacus group</taxon>
    </lineage>
</organism>
<name>A0ABX7EDS1_9ACTN</name>
<evidence type="ECO:0000313" key="2">
    <source>
        <dbReference type="EMBL" id="QRF02319.1"/>
    </source>
</evidence>
<reference evidence="2 3" key="1">
    <citation type="submission" date="2020-03" db="EMBL/GenBank/DDBJ databases">
        <title>Genome mining and metabolic profiling illuminate the polycyclic tetramate macrolactams from Streptomyces koyangensis SCSIO 5802.</title>
        <authorList>
            <person name="Ding W."/>
        </authorList>
    </citation>
    <scope>NUCLEOTIDE SEQUENCE [LARGE SCALE GENOMIC DNA]</scope>
    <source>
        <strain evidence="2 3">SCSIO 5802</strain>
    </source>
</reference>
<evidence type="ECO:0000313" key="3">
    <source>
        <dbReference type="Proteomes" id="UP000596311"/>
    </source>
</evidence>
<dbReference type="Proteomes" id="UP000596311">
    <property type="component" value="Chromosome"/>
</dbReference>
<keyword evidence="3" id="KW-1185">Reference proteome</keyword>